<evidence type="ECO:0000313" key="1">
    <source>
        <dbReference type="EMBL" id="GIJ63898.1"/>
    </source>
</evidence>
<dbReference type="InterPro" id="IPR011010">
    <property type="entry name" value="DNA_brk_join_enz"/>
</dbReference>
<sequence>MSLVCLNRSRSIRGDGGGTGSPSCVTAAQLHPACALAPTEPSATIRNHLTVALPALRSFARRYESLREVTRDNVLHVLPSDATRRKDVLFGLRSIFRVLKGRKMAFTNPTTGIRTSRLVGRTPLPLQVSDLRATLDPENPARSALAALLIFHGVRPRDLRNMRLVDIRDGRLHIDGRVVLLAPAVTARLAAWLDHRSNRWPRTANPHLFINVYTAIRTTEVSYVWVNDTLGIPAHRFREDRILDEIHASGGDIRRASDMFGLTIPPLLRYLATLNHPDLNGR</sequence>
<evidence type="ECO:0008006" key="3">
    <source>
        <dbReference type="Google" id="ProtNLM"/>
    </source>
</evidence>
<organism evidence="1 2">
    <name type="scientific">Virgisporangium aurantiacum</name>
    <dbReference type="NCBI Taxonomy" id="175570"/>
    <lineage>
        <taxon>Bacteria</taxon>
        <taxon>Bacillati</taxon>
        <taxon>Actinomycetota</taxon>
        <taxon>Actinomycetes</taxon>
        <taxon>Micromonosporales</taxon>
        <taxon>Micromonosporaceae</taxon>
        <taxon>Virgisporangium</taxon>
    </lineage>
</organism>
<dbReference type="SUPFAM" id="SSF56349">
    <property type="entry name" value="DNA breaking-rejoining enzymes"/>
    <property type="match status" value="1"/>
</dbReference>
<dbReference type="Proteomes" id="UP000612585">
    <property type="component" value="Unassembled WGS sequence"/>
</dbReference>
<gene>
    <name evidence="1" type="ORF">Vau01_114140</name>
</gene>
<accession>A0A8J4E776</accession>
<dbReference type="EMBL" id="BOPG01000104">
    <property type="protein sequence ID" value="GIJ63898.1"/>
    <property type="molecule type" value="Genomic_DNA"/>
</dbReference>
<dbReference type="AlphaFoldDB" id="A0A8J4E776"/>
<proteinExistence type="predicted"/>
<keyword evidence="2" id="KW-1185">Reference proteome</keyword>
<reference evidence="1" key="1">
    <citation type="submission" date="2021-01" db="EMBL/GenBank/DDBJ databases">
        <title>Whole genome shotgun sequence of Virgisporangium aurantiacum NBRC 16421.</title>
        <authorList>
            <person name="Komaki H."/>
            <person name="Tamura T."/>
        </authorList>
    </citation>
    <scope>NUCLEOTIDE SEQUENCE</scope>
    <source>
        <strain evidence="1">NBRC 16421</strain>
    </source>
</reference>
<comment type="caution">
    <text evidence="1">The sequence shown here is derived from an EMBL/GenBank/DDBJ whole genome shotgun (WGS) entry which is preliminary data.</text>
</comment>
<name>A0A8J4E776_9ACTN</name>
<protein>
    <recommendedName>
        <fullName evidence="3">Tyr recombinase domain-containing protein</fullName>
    </recommendedName>
</protein>
<evidence type="ECO:0000313" key="2">
    <source>
        <dbReference type="Proteomes" id="UP000612585"/>
    </source>
</evidence>
<dbReference type="GO" id="GO:0003677">
    <property type="term" value="F:DNA binding"/>
    <property type="evidence" value="ECO:0007669"/>
    <property type="project" value="InterPro"/>
</dbReference>